<name>A0AAD4QLQ8_9AGAM</name>
<reference evidence="2" key="1">
    <citation type="journal article" date="2022" name="New Phytol.">
        <title>Evolutionary transition to the ectomycorrhizal habit in the genomes of a hyperdiverse lineage of mushroom-forming fungi.</title>
        <authorList>
            <person name="Looney B."/>
            <person name="Miyauchi S."/>
            <person name="Morin E."/>
            <person name="Drula E."/>
            <person name="Courty P.E."/>
            <person name="Kohler A."/>
            <person name="Kuo A."/>
            <person name="LaButti K."/>
            <person name="Pangilinan J."/>
            <person name="Lipzen A."/>
            <person name="Riley R."/>
            <person name="Andreopoulos W."/>
            <person name="He G."/>
            <person name="Johnson J."/>
            <person name="Nolan M."/>
            <person name="Tritt A."/>
            <person name="Barry K.W."/>
            <person name="Grigoriev I.V."/>
            <person name="Nagy L.G."/>
            <person name="Hibbett D."/>
            <person name="Henrissat B."/>
            <person name="Matheny P.B."/>
            <person name="Labbe J."/>
            <person name="Martin F.M."/>
        </authorList>
    </citation>
    <scope>NUCLEOTIDE SEQUENCE</scope>
    <source>
        <strain evidence="2">BPL690</strain>
    </source>
</reference>
<feature type="region of interest" description="Disordered" evidence="1">
    <location>
        <begin position="1"/>
        <end position="124"/>
    </location>
</feature>
<proteinExistence type="predicted"/>
<dbReference type="Proteomes" id="UP001203297">
    <property type="component" value="Unassembled WGS sequence"/>
</dbReference>
<gene>
    <name evidence="2" type="ORF">B0F90DRAFT_918456</name>
</gene>
<feature type="compositionally biased region" description="Pro residues" evidence="1">
    <location>
        <begin position="84"/>
        <end position="93"/>
    </location>
</feature>
<comment type="caution">
    <text evidence="2">The sequence shown here is derived from an EMBL/GenBank/DDBJ whole genome shotgun (WGS) entry which is preliminary data.</text>
</comment>
<dbReference type="EMBL" id="WTXG01000039">
    <property type="protein sequence ID" value="KAI0297262.1"/>
    <property type="molecule type" value="Genomic_DNA"/>
</dbReference>
<evidence type="ECO:0000313" key="3">
    <source>
        <dbReference type="Proteomes" id="UP001203297"/>
    </source>
</evidence>
<accession>A0AAD4QLQ8</accession>
<dbReference type="AlphaFoldDB" id="A0AAD4QLQ8"/>
<organism evidence="2 3">
    <name type="scientific">Multifurca ochricompacta</name>
    <dbReference type="NCBI Taxonomy" id="376703"/>
    <lineage>
        <taxon>Eukaryota</taxon>
        <taxon>Fungi</taxon>
        <taxon>Dikarya</taxon>
        <taxon>Basidiomycota</taxon>
        <taxon>Agaricomycotina</taxon>
        <taxon>Agaricomycetes</taxon>
        <taxon>Russulales</taxon>
        <taxon>Russulaceae</taxon>
        <taxon>Multifurca</taxon>
    </lineage>
</organism>
<protein>
    <submittedName>
        <fullName evidence="2">Uncharacterized protein</fullName>
    </submittedName>
</protein>
<keyword evidence="3" id="KW-1185">Reference proteome</keyword>
<evidence type="ECO:0000313" key="2">
    <source>
        <dbReference type="EMBL" id="KAI0297262.1"/>
    </source>
</evidence>
<feature type="compositionally biased region" description="Low complexity" evidence="1">
    <location>
        <begin position="1"/>
        <end position="40"/>
    </location>
</feature>
<sequence>MGPLPRSADSSFRSVNSSFSTQTLSQSQPQSQSQSQGQKQPEVGPSNPSRSYIPVRAWPSSSVDGTDVTPSLTSDGDAEQGPDEPLPPTPPRAPAVVVNEPEDSEVEALPPPPPATKKRTPIPLPPRLRAEVVGYQRKACLTSVRHDHLFLHPHHARRGL</sequence>
<evidence type="ECO:0000256" key="1">
    <source>
        <dbReference type="SAM" id="MobiDB-lite"/>
    </source>
</evidence>
<feature type="compositionally biased region" description="Polar residues" evidence="1">
    <location>
        <begin position="59"/>
        <end position="74"/>
    </location>
</feature>